<dbReference type="RefSeq" id="WP_349164755.1">
    <property type="nucleotide sequence ID" value="NZ_JBBMFE010000009.1"/>
</dbReference>
<dbReference type="EMBL" id="JBBMFE010000009">
    <property type="protein sequence ID" value="MEQ2472933.1"/>
    <property type="molecule type" value="Genomic_DNA"/>
</dbReference>
<sequence>MPVINDYEATAAIRSLPDAWEKQTGNIERGFCYDRNEIYISEATAVCGCFSFYSRATRSASYPDCNGTYEEQKTEKYVGRTDGGKTAFG</sequence>
<gene>
    <name evidence="1" type="ORF">WMO29_10600</name>
</gene>
<evidence type="ECO:0000313" key="1">
    <source>
        <dbReference type="EMBL" id="MEQ2472933.1"/>
    </source>
</evidence>
<protein>
    <submittedName>
        <fullName evidence="1">Uncharacterized protein</fullName>
    </submittedName>
</protein>
<dbReference type="Proteomes" id="UP001438008">
    <property type="component" value="Unassembled WGS sequence"/>
</dbReference>
<accession>A0ABV1FIQ0</accession>
<comment type="caution">
    <text evidence="1">The sequence shown here is derived from an EMBL/GenBank/DDBJ whole genome shotgun (WGS) entry which is preliminary data.</text>
</comment>
<reference evidence="1 2" key="1">
    <citation type="submission" date="2024-03" db="EMBL/GenBank/DDBJ databases">
        <title>Human intestinal bacterial collection.</title>
        <authorList>
            <person name="Pauvert C."/>
            <person name="Hitch T.C.A."/>
            <person name="Clavel T."/>
        </authorList>
    </citation>
    <scope>NUCLEOTIDE SEQUENCE [LARGE SCALE GENOMIC DNA]</scope>
    <source>
        <strain evidence="1 2">CLA-AA-H132</strain>
    </source>
</reference>
<keyword evidence="2" id="KW-1185">Reference proteome</keyword>
<evidence type="ECO:0000313" key="2">
    <source>
        <dbReference type="Proteomes" id="UP001438008"/>
    </source>
</evidence>
<name>A0ABV1FIQ0_9FIRM</name>
<organism evidence="1 2">
    <name type="scientific">Laedolimicola intestinihominis</name>
    <dbReference type="NCBI Taxonomy" id="3133166"/>
    <lineage>
        <taxon>Bacteria</taxon>
        <taxon>Bacillati</taxon>
        <taxon>Bacillota</taxon>
        <taxon>Clostridia</taxon>
        <taxon>Lachnospirales</taxon>
        <taxon>Lachnospiraceae</taxon>
        <taxon>Laedolimicola</taxon>
    </lineage>
</organism>
<proteinExistence type="predicted"/>